<dbReference type="PIRSF" id="PIRSF037677">
    <property type="entry name" value="DNA_mis_repair_Msh6"/>
    <property type="match status" value="1"/>
</dbReference>
<comment type="function">
    <text evidence="5">Component of the post-replicative DNA mismatch repair system (MMR).</text>
</comment>
<dbReference type="InterPro" id="IPR000432">
    <property type="entry name" value="DNA_mismatch_repair_MutS_C"/>
</dbReference>
<evidence type="ECO:0000256" key="1">
    <source>
        <dbReference type="ARBA" id="ARBA00022741"/>
    </source>
</evidence>
<evidence type="ECO:0000256" key="5">
    <source>
        <dbReference type="PIRNR" id="PIRNR037677"/>
    </source>
</evidence>
<keyword evidence="1 5" id="KW-0547">Nucleotide-binding</keyword>
<evidence type="ECO:0000256" key="3">
    <source>
        <dbReference type="ARBA" id="ARBA00022840"/>
    </source>
</evidence>
<dbReference type="GO" id="GO:0005634">
    <property type="term" value="C:nucleus"/>
    <property type="evidence" value="ECO:0007669"/>
    <property type="project" value="TreeGrafter"/>
</dbReference>
<dbReference type="Gene3D" id="1.10.1420.10">
    <property type="match status" value="2"/>
</dbReference>
<feature type="region of interest" description="Disordered" evidence="6">
    <location>
        <begin position="1"/>
        <end position="76"/>
    </location>
</feature>
<dbReference type="SUPFAM" id="SSF48334">
    <property type="entry name" value="DNA repair protein MutS, domain III"/>
    <property type="match status" value="1"/>
</dbReference>
<reference evidence="8 9" key="1">
    <citation type="submission" date="2018-07" db="EMBL/GenBank/DDBJ databases">
        <title>The complete nuclear genome of the prasinophyte Chloropicon primus (CCMP1205).</title>
        <authorList>
            <person name="Pombert J.-F."/>
            <person name="Otis C."/>
            <person name="Turmel M."/>
            <person name="Lemieux C."/>
        </authorList>
    </citation>
    <scope>NUCLEOTIDE SEQUENCE [LARGE SCALE GENOMIC DNA]</scope>
    <source>
        <strain evidence="8 9">CCMP1205</strain>
    </source>
</reference>
<dbReference type="SMART" id="SM00534">
    <property type="entry name" value="MUTSac"/>
    <property type="match status" value="1"/>
</dbReference>
<feature type="compositionally biased region" description="Low complexity" evidence="6">
    <location>
        <begin position="57"/>
        <end position="70"/>
    </location>
</feature>
<evidence type="ECO:0000256" key="2">
    <source>
        <dbReference type="ARBA" id="ARBA00022763"/>
    </source>
</evidence>
<dbReference type="Pfam" id="PF01624">
    <property type="entry name" value="MutS_I"/>
    <property type="match status" value="1"/>
</dbReference>
<keyword evidence="5" id="KW-0234">DNA repair</keyword>
<feature type="region of interest" description="Disordered" evidence="6">
    <location>
        <begin position="158"/>
        <end position="290"/>
    </location>
</feature>
<keyword evidence="2 5" id="KW-0227">DNA damage</keyword>
<keyword evidence="9" id="KW-1185">Reference proteome</keyword>
<gene>
    <name evidence="8" type="ORF">A3770_04p32480</name>
</gene>
<organism evidence="8 9">
    <name type="scientific">Chloropicon primus</name>
    <dbReference type="NCBI Taxonomy" id="1764295"/>
    <lineage>
        <taxon>Eukaryota</taxon>
        <taxon>Viridiplantae</taxon>
        <taxon>Chlorophyta</taxon>
        <taxon>Chloropicophyceae</taxon>
        <taxon>Chloropicales</taxon>
        <taxon>Chloropicaceae</taxon>
        <taxon>Chloropicon</taxon>
    </lineage>
</organism>
<dbReference type="Gene3D" id="3.40.50.300">
    <property type="entry name" value="P-loop containing nucleotide triphosphate hydrolases"/>
    <property type="match status" value="1"/>
</dbReference>
<dbReference type="Pfam" id="PF00488">
    <property type="entry name" value="MutS_V"/>
    <property type="match status" value="1"/>
</dbReference>
<dbReference type="InterPro" id="IPR027417">
    <property type="entry name" value="P-loop_NTPase"/>
</dbReference>
<dbReference type="Gene3D" id="3.30.420.110">
    <property type="entry name" value="MutS, connector domain"/>
    <property type="match status" value="1"/>
</dbReference>
<dbReference type="STRING" id="1764295.A0A5B8MN50"/>
<keyword evidence="4 5" id="KW-0238">DNA-binding</keyword>
<evidence type="ECO:0000259" key="7">
    <source>
        <dbReference type="PROSITE" id="PS00486"/>
    </source>
</evidence>
<feature type="compositionally biased region" description="Acidic residues" evidence="6">
    <location>
        <begin position="179"/>
        <end position="197"/>
    </location>
</feature>
<dbReference type="SMART" id="SM00533">
    <property type="entry name" value="MUTSd"/>
    <property type="match status" value="1"/>
</dbReference>
<keyword evidence="3 5" id="KW-0067">ATP-binding</keyword>
<proteinExistence type="inferred from homology"/>
<dbReference type="Pfam" id="PF05188">
    <property type="entry name" value="MutS_II"/>
    <property type="match status" value="1"/>
</dbReference>
<evidence type="ECO:0000313" key="8">
    <source>
        <dbReference type="EMBL" id="QDZ20730.1"/>
    </source>
</evidence>
<dbReference type="InterPro" id="IPR007695">
    <property type="entry name" value="DNA_mismatch_repair_MutS-lik_N"/>
</dbReference>
<dbReference type="InterPro" id="IPR007696">
    <property type="entry name" value="DNA_mismatch_repair_MutS_core"/>
</dbReference>
<dbReference type="PANTHER" id="PTHR11361">
    <property type="entry name" value="DNA MISMATCH REPAIR PROTEIN MUTS FAMILY MEMBER"/>
    <property type="match status" value="1"/>
</dbReference>
<dbReference type="InterPro" id="IPR007860">
    <property type="entry name" value="DNA_mmatch_repair_MutS_con_dom"/>
</dbReference>
<feature type="compositionally biased region" description="Basic and acidic residues" evidence="6">
    <location>
        <begin position="16"/>
        <end position="25"/>
    </location>
</feature>
<feature type="domain" description="DNA mismatch repair proteins mutS family" evidence="7">
    <location>
        <begin position="1096"/>
        <end position="1112"/>
    </location>
</feature>
<dbReference type="OrthoDB" id="10252754at2759"/>
<dbReference type="Proteomes" id="UP000316726">
    <property type="component" value="Chromosome 4"/>
</dbReference>
<dbReference type="PROSITE" id="PS00486">
    <property type="entry name" value="DNA_MISMATCH_REPAIR_2"/>
    <property type="match status" value="1"/>
</dbReference>
<name>A0A5B8MN50_9CHLO</name>
<dbReference type="SUPFAM" id="SSF55271">
    <property type="entry name" value="DNA repair protein MutS, domain I"/>
    <property type="match status" value="1"/>
</dbReference>
<evidence type="ECO:0000256" key="6">
    <source>
        <dbReference type="SAM" id="MobiDB-lite"/>
    </source>
</evidence>
<evidence type="ECO:0000256" key="4">
    <source>
        <dbReference type="ARBA" id="ARBA00023125"/>
    </source>
</evidence>
<dbReference type="PANTHER" id="PTHR11361:SF150">
    <property type="entry name" value="DNA MISMATCH REPAIR PROTEIN MSH6"/>
    <property type="match status" value="1"/>
</dbReference>
<dbReference type="SUPFAM" id="SSF52540">
    <property type="entry name" value="P-loop containing nucleoside triphosphate hydrolases"/>
    <property type="match status" value="1"/>
</dbReference>
<dbReference type="GO" id="GO:0005524">
    <property type="term" value="F:ATP binding"/>
    <property type="evidence" value="ECO:0007669"/>
    <property type="project" value="UniProtKB-UniRule"/>
</dbReference>
<dbReference type="InterPro" id="IPR036187">
    <property type="entry name" value="DNA_mismatch_repair_MutS_sf"/>
</dbReference>
<dbReference type="EMBL" id="CP031037">
    <property type="protein sequence ID" value="QDZ20730.1"/>
    <property type="molecule type" value="Genomic_DNA"/>
</dbReference>
<evidence type="ECO:0000313" key="9">
    <source>
        <dbReference type="Proteomes" id="UP000316726"/>
    </source>
</evidence>
<dbReference type="SUPFAM" id="SSF53150">
    <property type="entry name" value="DNA repair protein MutS, domain II"/>
    <property type="match status" value="1"/>
</dbReference>
<dbReference type="Gene3D" id="2.30.30.140">
    <property type="match status" value="1"/>
</dbReference>
<sequence length="1206" mass="133701">MAGQPTIASFFAPAPSREKRNDGSHAKAGAQPKSPSLGIGLSSKTGSKAKPAKRKASPSPLVVAKAAKAVDPPSCGEEEAKVEAVPEVELEEAKAPDCVGKRIRVWWSSEREWYTGTVAAANKAGEKVRVDYDDGDVEWVTLGKKRHEFLEDGLLKDEAAAEEKTKTRASKRRKMALIAEDDEDDEDVSMSEEDLGSDSDYCGEGGQEASDDEDEDEDSLEEEEALGSPRKKKPAMQAKKVEPPVTVASSVGTPPQSQNSKQTVVDVSPLKSPPKATGTPTVRQGAPNERAKAKMIGKLEGSDFDKEGGRNFSEREAQRFKFLQPDKIKDASGRKRGDPLYDPSTLQIPQGWFKQQKISPGQQQWWTFKSENFDSVLLFKMGKFYEMYEMDAHIGVEHLGLQYMKGEQPHCGFPEKAYAGNAEKLARKGYKIVVVEQTETPEQLAERNRKRKAKGQKVATVVNREKVAVLSPGTLFDYEMVRNTRECSYVVSIAESECFDGGARVEVGVSAVDVTTGKMILGQLSDNASRSKLNTFLTAINPVEVIIPKESNNSDEVLIQKETRGMLKKLLMNTKFTELIPEEQFWNGDQGLKEITPYFEEGRTPQTLQDMEANKSENAIALHALGGMVCFLQRAMLDQAVLPVCQFEVLPKDGIPCLGDDEVGARLDASALANLEIVENSEGAKDGTLLSQLDHCASGPGHRMLREWLLHPLKKISSIVARQQAVEELRKSRVADDFQAGLRRIPDLERSLTRMAASSVGSGREREGVVLYEDSCRRRLRAFLATLRGFDNLKELVERVKSERDWESPLLKRLFGSLDWTMLEELKSEFDWAKAERDGQVTPRNFPSYTQSLEGVEEVEEELGAYLNREKAEVYKGINWVKDSEMEVPEKTDVPRSWELTSQRKGKGAVRRYQTKELREILQRKTLAEEKVEKTLLEYLRGLMVGFCKHHETWQKAVEACAKVDVLCSLSLVAEGWCQPTFVEADQGIFKASSLSHPSCGDGFVPNDLDLGGDKSFALLTGPNMGGKSTIMRQVCLATILAQIGAHVPAESCTLTPMDAIFVRMGARDSIFTGQSTWNVELSECNSMLQQATPHSLVVLDEFGRGTATSDGIALAAAVMKWLINKRCLSLFSTHYHLLASEENEDIMLWHMACEVDEKKEVTFLYKIRQGVCPSSFGVNVAKLAGIPETVLERAREVIDLNESSA</sequence>
<dbReference type="InterPro" id="IPR016151">
    <property type="entry name" value="DNA_mismatch_repair_MutS_N"/>
</dbReference>
<dbReference type="GO" id="GO:0006298">
    <property type="term" value="P:mismatch repair"/>
    <property type="evidence" value="ECO:0007669"/>
    <property type="project" value="InterPro"/>
</dbReference>
<dbReference type="Pfam" id="PF05192">
    <property type="entry name" value="MutS_III"/>
    <property type="match status" value="1"/>
</dbReference>
<dbReference type="GO" id="GO:0030983">
    <property type="term" value="F:mismatched DNA binding"/>
    <property type="evidence" value="ECO:0007669"/>
    <property type="project" value="UniProtKB-UniRule"/>
</dbReference>
<dbReference type="InterPro" id="IPR045076">
    <property type="entry name" value="MutS"/>
</dbReference>
<dbReference type="InterPro" id="IPR017261">
    <property type="entry name" value="DNA_mismatch_repair_MutS/MSH"/>
</dbReference>
<feature type="compositionally biased region" description="Acidic residues" evidence="6">
    <location>
        <begin position="209"/>
        <end position="225"/>
    </location>
</feature>
<feature type="compositionally biased region" description="Polar residues" evidence="6">
    <location>
        <begin position="247"/>
        <end position="265"/>
    </location>
</feature>
<dbReference type="InterPro" id="IPR036678">
    <property type="entry name" value="MutS_con_dom_sf"/>
</dbReference>
<dbReference type="CDD" id="cd20404">
    <property type="entry name" value="Tudor_Agenet_AtEML-like"/>
    <property type="match status" value="1"/>
</dbReference>
<dbReference type="GO" id="GO:0140664">
    <property type="term" value="F:ATP-dependent DNA damage sensor activity"/>
    <property type="evidence" value="ECO:0007669"/>
    <property type="project" value="InterPro"/>
</dbReference>
<accession>A0A5B8MN50</accession>
<dbReference type="Gene3D" id="3.40.1170.10">
    <property type="entry name" value="DNA repair protein MutS, domain I"/>
    <property type="match status" value="1"/>
</dbReference>
<protein>
    <recommendedName>
        <fullName evidence="5">DNA mismatch repair protein</fullName>
    </recommendedName>
</protein>
<comment type="similarity">
    <text evidence="5">Belongs to the DNA mismatch repair MutS family.</text>
</comment>
<dbReference type="AlphaFoldDB" id="A0A5B8MN50"/>